<gene>
    <name evidence="3" type="ORF">CT0861_11555</name>
</gene>
<sequence>MAHRQPRRDEFRIAIICALPLEYDAIAFVVEEFWPDNRDSLENTSGDYHRYKTARIGNHNVVLLLLPDMGKVSAASAAASLQSTYTGIELAILTGICGGVPAPGANNELLLGDVIISKSIVQYDLGRQYPDGFVRKDTVEDSLGRPKREIRSLIATFETRQGRRDLQRRAGEILKEIQQKATNDGDQALYQQPTSEDDLLFEPGYLHRHQDRQGCSCSELAACETARNASCKMLQCDKRRLVPRERLLVDSQGDGCLTRDPRVLIGRIGSGDTVMKSGVDRDNIAAEHGLIAFEMEGAGVWDAIPCVIVKAVCDYADSHNNKSWQNYAAATAASTTKALLEHYTSTTRRDKPKTPNSYFLVPYNKNPDFVGRTGALDHLKRQFGHDQQRDAVNARSRIALHGLGGVGKTQIALEYVYWLKEARPGISVFWVHASNAQRFRQAYASIAEECDIPGRDNPQANHLLLVKKWLEKGDQGPWLMVIDNADDTHLFFQAQEACQADTPTGESKDEGNLGHYIPECRHGSVLITTRNKQTGSRLAPGKPATKVNELTTDEADQLLRSMLEEPDRIISAADTSALLSRLEHLPLALAQAAAFIQENEITIAQYVKLLDKSNSSLVDHLSQPFEAVGRDSGTPHALAATWIISFEQIEKQNALASDVLSLLSFFDRQAIPHRFVNDYICYQQPPDSETDTEASATKVLGILKAFSLITEAKDESLDIHRLVQAVTRKWLINKQRASEFAQQALQIVSDAYPFGRHESRDVCREYLPHAYSVLENEVTSSEHEEIARANLLHCLAGYLYYLGHWEEAERRQATALELRKRVLGEENPSTLTSMSNLAITYQEQDRWEEAEALEVKVMETKKRVLGDEHPSTLTSIGNLALTYREQGRWEEAEALEVKVVETIKRVLGEEHPSTLTSIGNLALTYREQGRWEEAEKLQASELEVCIRLLGEEHPSTLTSIDNLAVTYQKQGRWEEAEALEVKVVETIKRVLGEEHPKTLISMANLAAMYRDQGRLEESEALEVRVMETKKRVLGEEHSDTITSINNWVLT</sequence>
<feature type="domain" description="DUF7779" evidence="2">
    <location>
        <begin position="649"/>
        <end position="733"/>
    </location>
</feature>
<proteinExistence type="predicted"/>
<dbReference type="PRINTS" id="PR00381">
    <property type="entry name" value="KINESINLIGHT"/>
</dbReference>
<name>A0A166NAZ5_9PEZI</name>
<dbReference type="AlphaFoldDB" id="A0A166NAZ5"/>
<dbReference type="GO" id="GO:0009116">
    <property type="term" value="P:nucleoside metabolic process"/>
    <property type="evidence" value="ECO:0007669"/>
    <property type="project" value="InterPro"/>
</dbReference>
<dbReference type="PANTHER" id="PTHR46082">
    <property type="entry name" value="ATP/GTP-BINDING PROTEIN-RELATED"/>
    <property type="match status" value="1"/>
</dbReference>
<dbReference type="InterPro" id="IPR027417">
    <property type="entry name" value="P-loop_NTPase"/>
</dbReference>
<dbReference type="Pfam" id="PF01048">
    <property type="entry name" value="PNP_UDP_1"/>
    <property type="match status" value="1"/>
</dbReference>
<evidence type="ECO:0000259" key="1">
    <source>
        <dbReference type="Pfam" id="PF01048"/>
    </source>
</evidence>
<evidence type="ECO:0000313" key="3">
    <source>
        <dbReference type="EMBL" id="KZL65490.1"/>
    </source>
</evidence>
<organism evidence="3 4">
    <name type="scientific">Colletotrichum tofieldiae</name>
    <dbReference type="NCBI Taxonomy" id="708197"/>
    <lineage>
        <taxon>Eukaryota</taxon>
        <taxon>Fungi</taxon>
        <taxon>Dikarya</taxon>
        <taxon>Ascomycota</taxon>
        <taxon>Pezizomycotina</taxon>
        <taxon>Sordariomycetes</taxon>
        <taxon>Hypocreomycetidae</taxon>
        <taxon>Glomerellales</taxon>
        <taxon>Glomerellaceae</taxon>
        <taxon>Colletotrichum</taxon>
        <taxon>Colletotrichum spaethianum species complex</taxon>
    </lineage>
</organism>
<protein>
    <submittedName>
        <fullName evidence="3">Kinesin light chain</fullName>
    </submittedName>
</protein>
<dbReference type="InterPro" id="IPR053137">
    <property type="entry name" value="NLR-like"/>
</dbReference>
<dbReference type="InterPro" id="IPR011990">
    <property type="entry name" value="TPR-like_helical_dom_sf"/>
</dbReference>
<dbReference type="Gene3D" id="1.25.40.10">
    <property type="entry name" value="Tetratricopeptide repeat domain"/>
    <property type="match status" value="2"/>
</dbReference>
<dbReference type="EMBL" id="LFIV01000219">
    <property type="protein sequence ID" value="KZL65490.1"/>
    <property type="molecule type" value="Genomic_DNA"/>
</dbReference>
<dbReference type="Gene3D" id="3.40.50.1580">
    <property type="entry name" value="Nucleoside phosphorylase domain"/>
    <property type="match status" value="1"/>
</dbReference>
<dbReference type="SUPFAM" id="SSF52540">
    <property type="entry name" value="P-loop containing nucleoside triphosphate hydrolases"/>
    <property type="match status" value="1"/>
</dbReference>
<feature type="domain" description="Nucleoside phosphorylase" evidence="1">
    <location>
        <begin position="12"/>
        <end position="129"/>
    </location>
</feature>
<dbReference type="Pfam" id="PF13374">
    <property type="entry name" value="TPR_10"/>
    <property type="match status" value="2"/>
</dbReference>
<dbReference type="GO" id="GO:0003824">
    <property type="term" value="F:catalytic activity"/>
    <property type="evidence" value="ECO:0007669"/>
    <property type="project" value="InterPro"/>
</dbReference>
<dbReference type="Pfam" id="PF13424">
    <property type="entry name" value="TPR_12"/>
    <property type="match status" value="2"/>
</dbReference>
<dbReference type="Proteomes" id="UP000076552">
    <property type="component" value="Unassembled WGS sequence"/>
</dbReference>
<dbReference type="STRING" id="708197.A0A166NAZ5"/>
<evidence type="ECO:0000313" key="4">
    <source>
        <dbReference type="Proteomes" id="UP000076552"/>
    </source>
</evidence>
<dbReference type="SUPFAM" id="SSF48452">
    <property type="entry name" value="TPR-like"/>
    <property type="match status" value="2"/>
</dbReference>
<dbReference type="Gene3D" id="3.40.50.300">
    <property type="entry name" value="P-loop containing nucleotide triphosphate hydrolases"/>
    <property type="match status" value="1"/>
</dbReference>
<dbReference type="InterPro" id="IPR056681">
    <property type="entry name" value="DUF7779"/>
</dbReference>
<keyword evidence="4" id="KW-1185">Reference proteome</keyword>
<comment type="caution">
    <text evidence="3">The sequence shown here is derived from an EMBL/GenBank/DDBJ whole genome shotgun (WGS) entry which is preliminary data.</text>
</comment>
<dbReference type="PANTHER" id="PTHR46082:SF6">
    <property type="entry name" value="AAA+ ATPASE DOMAIN-CONTAINING PROTEIN-RELATED"/>
    <property type="match status" value="1"/>
</dbReference>
<dbReference type="SUPFAM" id="SSF53167">
    <property type="entry name" value="Purine and uridine phosphorylases"/>
    <property type="match status" value="1"/>
</dbReference>
<dbReference type="InterPro" id="IPR000845">
    <property type="entry name" value="Nucleoside_phosphorylase_d"/>
</dbReference>
<reference evidence="3 4" key="1">
    <citation type="submission" date="2015-06" db="EMBL/GenBank/DDBJ databases">
        <title>Survival trade-offs in plant roots during colonization by closely related pathogenic and mutualistic fungi.</title>
        <authorList>
            <person name="Hacquard S."/>
            <person name="Kracher B."/>
            <person name="Hiruma K."/>
            <person name="Weinman A."/>
            <person name="Muench P."/>
            <person name="Garrido Oter R."/>
            <person name="Ver Loren van Themaat E."/>
            <person name="Dallerey J.-F."/>
            <person name="Damm U."/>
            <person name="Henrissat B."/>
            <person name="Lespinet O."/>
            <person name="Thon M."/>
            <person name="Kemen E."/>
            <person name="McHardy A.C."/>
            <person name="Schulze-Lefert P."/>
            <person name="O'Connell R.J."/>
        </authorList>
    </citation>
    <scope>NUCLEOTIDE SEQUENCE [LARGE SCALE GENOMIC DNA]</scope>
    <source>
        <strain evidence="3 4">0861</strain>
    </source>
</reference>
<dbReference type="Pfam" id="PF25000">
    <property type="entry name" value="DUF7779"/>
    <property type="match status" value="1"/>
</dbReference>
<accession>A0A166NAZ5</accession>
<dbReference type="InterPro" id="IPR035994">
    <property type="entry name" value="Nucleoside_phosphorylase_sf"/>
</dbReference>
<evidence type="ECO:0000259" key="2">
    <source>
        <dbReference type="Pfam" id="PF25000"/>
    </source>
</evidence>